<reference evidence="5 6" key="1">
    <citation type="submission" date="2023-03" db="EMBL/GenBank/DDBJ databases">
        <title>Novosphingobium cyanobacteriorum sp. nov., isolated from a eutrophic reservoir during the Microcystis bloom period.</title>
        <authorList>
            <person name="Kang M."/>
            <person name="Le V."/>
            <person name="Ko S.-R."/>
            <person name="Lee S.-A."/>
            <person name="Ahn C.-Y."/>
        </authorList>
    </citation>
    <scope>NUCLEOTIDE SEQUENCE [LARGE SCALE GENOMIC DNA]</scope>
    <source>
        <strain evidence="5 6">HBC54</strain>
    </source>
</reference>
<dbReference type="InterPro" id="IPR036259">
    <property type="entry name" value="MFS_trans_sf"/>
</dbReference>
<evidence type="ECO:0000313" key="5">
    <source>
        <dbReference type="EMBL" id="MDF8335843.1"/>
    </source>
</evidence>
<evidence type="ECO:0000256" key="3">
    <source>
        <dbReference type="ARBA" id="ARBA00023136"/>
    </source>
</evidence>
<keyword evidence="2 4" id="KW-1133">Transmembrane helix</keyword>
<keyword evidence="6" id="KW-1185">Reference proteome</keyword>
<name>A0ABT6CQ98_9SPHN</name>
<keyword evidence="1 4" id="KW-0812">Transmembrane</keyword>
<dbReference type="Pfam" id="PF07690">
    <property type="entry name" value="MFS_1"/>
    <property type="match status" value="1"/>
</dbReference>
<dbReference type="SUPFAM" id="SSF103473">
    <property type="entry name" value="MFS general substrate transporter"/>
    <property type="match status" value="1"/>
</dbReference>
<keyword evidence="3 4" id="KW-0472">Membrane</keyword>
<protein>
    <recommendedName>
        <fullName evidence="7">MFS transporter</fullName>
    </recommendedName>
</protein>
<feature type="transmembrane region" description="Helical" evidence="4">
    <location>
        <begin position="144"/>
        <end position="166"/>
    </location>
</feature>
<feature type="transmembrane region" description="Helical" evidence="4">
    <location>
        <begin position="213"/>
        <end position="234"/>
    </location>
</feature>
<evidence type="ECO:0000313" key="6">
    <source>
        <dbReference type="Proteomes" id="UP001222770"/>
    </source>
</evidence>
<proteinExistence type="predicted"/>
<feature type="transmembrane region" description="Helical" evidence="4">
    <location>
        <begin position="276"/>
        <end position="294"/>
    </location>
</feature>
<evidence type="ECO:0000256" key="1">
    <source>
        <dbReference type="ARBA" id="ARBA00022692"/>
    </source>
</evidence>
<dbReference type="EMBL" id="JAROCY010000049">
    <property type="protein sequence ID" value="MDF8335843.1"/>
    <property type="molecule type" value="Genomic_DNA"/>
</dbReference>
<accession>A0ABT6CQ98</accession>
<feature type="transmembrane region" description="Helical" evidence="4">
    <location>
        <begin position="57"/>
        <end position="80"/>
    </location>
</feature>
<evidence type="ECO:0008006" key="7">
    <source>
        <dbReference type="Google" id="ProtNLM"/>
    </source>
</evidence>
<dbReference type="Proteomes" id="UP001222770">
    <property type="component" value="Unassembled WGS sequence"/>
</dbReference>
<comment type="caution">
    <text evidence="5">The sequence shown here is derived from an EMBL/GenBank/DDBJ whole genome shotgun (WGS) entry which is preliminary data.</text>
</comment>
<dbReference type="InterPro" id="IPR011701">
    <property type="entry name" value="MFS"/>
</dbReference>
<feature type="transmembrane region" description="Helical" evidence="4">
    <location>
        <begin position="110"/>
        <end position="132"/>
    </location>
</feature>
<evidence type="ECO:0000256" key="2">
    <source>
        <dbReference type="ARBA" id="ARBA00022989"/>
    </source>
</evidence>
<feature type="transmembrane region" description="Helical" evidence="4">
    <location>
        <begin position="300"/>
        <end position="321"/>
    </location>
</feature>
<sequence length="395" mass="40101">MSGGARAEARAWLGPRPSAIEMAATLFAGVTGIMFAGVGPLLLGALEHAGRLSAAQIGQAGMIELLTMGLAAGLTGALAGTRRLRPLTIACGLLMALLNAATMWCDGWALVVVRGLNGVPSGALIWLMTAMIVRAPRPERWSAIYLTVQTLAQFVVVATLGPWIVRPYGADGGFAVLAAMSLAAALAGFAVPRAFEPLPVAVDEPSGLPSPRGLTALAGAFCFNAAILAVWIYVEPLSRQAGHPAGTADLALSLSLAAQVAGGTLATLLAGRMRWLPALLASQVAMAALMLLFARLPGQGVFLAGSAMFGGLWMFSAPLLTPFAIEADPTRRAAVLGSGAALLGCSAGPLLASLVVSDGDVRGCAMLGAGAMAVAIAIVLAVHLTRRAVILTRAA</sequence>
<feature type="transmembrane region" description="Helical" evidence="4">
    <location>
        <begin position="365"/>
        <end position="384"/>
    </location>
</feature>
<dbReference type="Gene3D" id="1.20.1250.20">
    <property type="entry name" value="MFS general substrate transporter like domains"/>
    <property type="match status" value="1"/>
</dbReference>
<feature type="transmembrane region" description="Helical" evidence="4">
    <location>
        <begin position="333"/>
        <end position="353"/>
    </location>
</feature>
<feature type="transmembrane region" description="Helical" evidence="4">
    <location>
        <begin position="20"/>
        <end position="45"/>
    </location>
</feature>
<evidence type="ECO:0000256" key="4">
    <source>
        <dbReference type="SAM" id="Phobius"/>
    </source>
</evidence>
<gene>
    <name evidence="5" type="ORF">POM99_21800</name>
</gene>
<dbReference type="RefSeq" id="WP_277280867.1">
    <property type="nucleotide sequence ID" value="NZ_JAROCY010000049.1"/>
</dbReference>
<feature type="transmembrane region" description="Helical" evidence="4">
    <location>
        <begin position="172"/>
        <end position="192"/>
    </location>
</feature>
<organism evidence="5 6">
    <name type="scientific">Novosphingobium cyanobacteriorum</name>
    <dbReference type="NCBI Taxonomy" id="3024215"/>
    <lineage>
        <taxon>Bacteria</taxon>
        <taxon>Pseudomonadati</taxon>
        <taxon>Pseudomonadota</taxon>
        <taxon>Alphaproteobacteria</taxon>
        <taxon>Sphingomonadales</taxon>
        <taxon>Sphingomonadaceae</taxon>
        <taxon>Novosphingobium</taxon>
    </lineage>
</organism>